<reference evidence="5 6" key="1">
    <citation type="journal article" date="2016" name="Nat. Commun.">
        <title>Thousands of microbial genomes shed light on interconnected biogeochemical processes in an aquifer system.</title>
        <authorList>
            <person name="Anantharaman K."/>
            <person name="Brown C.T."/>
            <person name="Hug L.A."/>
            <person name="Sharon I."/>
            <person name="Castelle C.J."/>
            <person name="Probst A.J."/>
            <person name="Thomas B.C."/>
            <person name="Singh A."/>
            <person name="Wilkins M.J."/>
            <person name="Karaoz U."/>
            <person name="Brodie E.L."/>
            <person name="Williams K.H."/>
            <person name="Hubbard S.S."/>
            <person name="Banfield J.F."/>
        </authorList>
    </citation>
    <scope>NUCLEOTIDE SEQUENCE [LARGE SCALE GENOMIC DNA]</scope>
</reference>
<dbReference type="EMBL" id="MFZI01000076">
    <property type="protein sequence ID" value="OGK18059.1"/>
    <property type="molecule type" value="Genomic_DNA"/>
</dbReference>
<evidence type="ECO:0000313" key="5">
    <source>
        <dbReference type="EMBL" id="OGK18059.1"/>
    </source>
</evidence>
<keyword evidence="3" id="KW-0472">Membrane</keyword>
<dbReference type="PROSITE" id="PS00079">
    <property type="entry name" value="MULTICOPPER_OXIDASE1"/>
    <property type="match status" value="1"/>
</dbReference>
<sequence length="161" mass="17682">MQEGTKMEEKTDNKMSPVMILVIIVVVALIGFLAMRVLTPSQQPEMTQTAPTQAMTTEVSPTAGEAMTENAVTFDVEGGSFYYKPNELKVKKGQKVTINFKAVDLMHDFVVDELNVKSDTIKGGESTTFEFTPDKAGTFEFYCSVGQHRANGMVGTLIVEE</sequence>
<gene>
    <name evidence="5" type="ORF">A2866_02925</name>
</gene>
<evidence type="ECO:0000313" key="6">
    <source>
        <dbReference type="Proteomes" id="UP000177026"/>
    </source>
</evidence>
<dbReference type="InterPro" id="IPR050845">
    <property type="entry name" value="Cu-binding_ET"/>
</dbReference>
<feature type="domain" description="EfeO-type cupredoxin-like" evidence="4">
    <location>
        <begin position="68"/>
        <end position="159"/>
    </location>
</feature>
<dbReference type="SUPFAM" id="SSF49503">
    <property type="entry name" value="Cupredoxins"/>
    <property type="match status" value="1"/>
</dbReference>
<feature type="transmembrane region" description="Helical" evidence="3">
    <location>
        <begin position="18"/>
        <end position="38"/>
    </location>
</feature>
<keyword evidence="2" id="KW-0186">Copper</keyword>
<keyword evidence="3" id="KW-1133">Transmembrane helix</keyword>
<dbReference type="Pfam" id="PF13473">
    <property type="entry name" value="Cupredoxin_1"/>
    <property type="match status" value="1"/>
</dbReference>
<evidence type="ECO:0000256" key="3">
    <source>
        <dbReference type="SAM" id="Phobius"/>
    </source>
</evidence>
<comment type="caution">
    <text evidence="5">The sequence shown here is derived from an EMBL/GenBank/DDBJ whole genome shotgun (WGS) entry which is preliminary data.</text>
</comment>
<dbReference type="InterPro" id="IPR033138">
    <property type="entry name" value="Cu_oxidase_CS"/>
</dbReference>
<evidence type="ECO:0000259" key="4">
    <source>
        <dbReference type="Pfam" id="PF13473"/>
    </source>
</evidence>
<dbReference type="InterPro" id="IPR008972">
    <property type="entry name" value="Cupredoxin"/>
</dbReference>
<dbReference type="InterPro" id="IPR028096">
    <property type="entry name" value="EfeO_Cupredoxin"/>
</dbReference>
<evidence type="ECO:0000256" key="2">
    <source>
        <dbReference type="ARBA" id="ARBA00023008"/>
    </source>
</evidence>
<accession>A0A1F7GGK9</accession>
<evidence type="ECO:0000256" key="1">
    <source>
        <dbReference type="ARBA" id="ARBA00022723"/>
    </source>
</evidence>
<dbReference type="Gene3D" id="2.60.40.420">
    <property type="entry name" value="Cupredoxins - blue copper proteins"/>
    <property type="match status" value="1"/>
</dbReference>
<dbReference type="GO" id="GO:0046872">
    <property type="term" value="F:metal ion binding"/>
    <property type="evidence" value="ECO:0007669"/>
    <property type="project" value="UniProtKB-KW"/>
</dbReference>
<dbReference type="AlphaFoldDB" id="A0A1F7GGK9"/>
<keyword evidence="1" id="KW-0479">Metal-binding</keyword>
<organism evidence="5 6">
    <name type="scientific">Candidatus Roizmanbacteria bacterium RIFCSPHIGHO2_01_FULL_39_8</name>
    <dbReference type="NCBI Taxonomy" id="1802033"/>
    <lineage>
        <taxon>Bacteria</taxon>
        <taxon>Candidatus Roizmaniibacteriota</taxon>
    </lineage>
</organism>
<keyword evidence="3" id="KW-0812">Transmembrane</keyword>
<protein>
    <recommendedName>
        <fullName evidence="4">EfeO-type cupredoxin-like domain-containing protein</fullName>
    </recommendedName>
</protein>
<dbReference type="PANTHER" id="PTHR38439">
    <property type="entry name" value="AURACYANIN-B"/>
    <property type="match status" value="1"/>
</dbReference>
<proteinExistence type="predicted"/>
<dbReference type="Proteomes" id="UP000177026">
    <property type="component" value="Unassembled WGS sequence"/>
</dbReference>
<dbReference type="PANTHER" id="PTHR38439:SF3">
    <property type="entry name" value="COPPER-RESISTANT CUPROPROTEIN COPI"/>
    <property type="match status" value="1"/>
</dbReference>
<name>A0A1F7GGK9_9BACT</name>